<evidence type="ECO:0000313" key="9">
    <source>
        <dbReference type="Proteomes" id="UP000597762"/>
    </source>
</evidence>
<name>A0A812ET94_ACAPH</name>
<keyword evidence="6" id="KW-0325">Glycoprotein</keyword>
<dbReference type="PANTHER" id="PTHR10342:SF274">
    <property type="entry name" value="ARYLSULFATASE B"/>
    <property type="match status" value="1"/>
</dbReference>
<evidence type="ECO:0000256" key="3">
    <source>
        <dbReference type="ARBA" id="ARBA00022723"/>
    </source>
</evidence>
<dbReference type="Pfam" id="PF00884">
    <property type="entry name" value="Sulfatase"/>
    <property type="match status" value="1"/>
</dbReference>
<dbReference type="GO" id="GO:0008484">
    <property type="term" value="F:sulfuric ester hydrolase activity"/>
    <property type="evidence" value="ECO:0007669"/>
    <property type="project" value="InterPro"/>
</dbReference>
<evidence type="ECO:0000256" key="2">
    <source>
        <dbReference type="ARBA" id="ARBA00008779"/>
    </source>
</evidence>
<dbReference type="Proteomes" id="UP000597762">
    <property type="component" value="Unassembled WGS sequence"/>
</dbReference>
<comment type="similarity">
    <text evidence="2">Belongs to the sulfatase family.</text>
</comment>
<sequence length="401" mass="46349">MQPSGLPLDSPLLPEKLKESGYSTHLVGKWHLGHYQEKYLPTNRGFDSFYGFLTGSSNHYTHRRCFEGFCGLDLWNNTEPDLQYKGKKSYSTYLFAKKSAKIVKNHNPKKPLFLMLSLQAVHEPLKVPLKYKEKYKDSRIPPGKRRRLAAMVTCVDESIGYLITILKRRGMWKNTVFVFSTDNGGSISEGSSNWPLRGEKGRYWEGGVRGVGFVYSKLLRRRGRKLRELMHITDWYPTFVGLAGGSLKGTKNITGFNQWNTICFGMHTKRKEILFNIDPCSDLHGERLPGTDFDTRVKSSIRLGVWKVLTGRQGRGHWFAPPYEKHLTMKDTQPQENNVWMFNIAKDPLEQKDLSKVYPRRLRLILDRLAYHNRTAVDCTQPRNDILSIPYLNDGMWGPWL</sequence>
<dbReference type="InterPro" id="IPR047115">
    <property type="entry name" value="ARSB"/>
</dbReference>
<keyword evidence="3" id="KW-0479">Metal-binding</keyword>
<feature type="domain" description="Sulfatase N-terminal" evidence="7">
    <location>
        <begin position="4"/>
        <end position="244"/>
    </location>
</feature>
<comment type="cofactor">
    <cofactor evidence="1">
        <name>Ca(2+)</name>
        <dbReference type="ChEBI" id="CHEBI:29108"/>
    </cofactor>
</comment>
<organism evidence="8 9">
    <name type="scientific">Acanthosepion pharaonis</name>
    <name type="common">Pharaoh cuttlefish</name>
    <name type="synonym">Sepia pharaonis</name>
    <dbReference type="NCBI Taxonomy" id="158019"/>
    <lineage>
        <taxon>Eukaryota</taxon>
        <taxon>Metazoa</taxon>
        <taxon>Spiralia</taxon>
        <taxon>Lophotrochozoa</taxon>
        <taxon>Mollusca</taxon>
        <taxon>Cephalopoda</taxon>
        <taxon>Coleoidea</taxon>
        <taxon>Decapodiformes</taxon>
        <taxon>Sepiida</taxon>
        <taxon>Sepiina</taxon>
        <taxon>Sepiidae</taxon>
        <taxon>Acanthosepion</taxon>
    </lineage>
</organism>
<protein>
    <submittedName>
        <fullName evidence="8">Arylsulfatase I,Arylsulfatase J,Arylsulfatase B</fullName>
    </submittedName>
</protein>
<dbReference type="Gene3D" id="3.30.1120.10">
    <property type="match status" value="1"/>
</dbReference>
<dbReference type="Gene3D" id="3.40.720.10">
    <property type="entry name" value="Alkaline Phosphatase, subunit A"/>
    <property type="match status" value="1"/>
</dbReference>
<evidence type="ECO:0000256" key="4">
    <source>
        <dbReference type="ARBA" id="ARBA00022801"/>
    </source>
</evidence>
<evidence type="ECO:0000256" key="5">
    <source>
        <dbReference type="ARBA" id="ARBA00022837"/>
    </source>
</evidence>
<keyword evidence="4" id="KW-0378">Hydrolase</keyword>
<dbReference type="GO" id="GO:0046872">
    <property type="term" value="F:metal ion binding"/>
    <property type="evidence" value="ECO:0007669"/>
    <property type="project" value="UniProtKB-KW"/>
</dbReference>
<proteinExistence type="inferred from homology"/>
<dbReference type="PROSITE" id="PS00149">
    <property type="entry name" value="SULFATASE_2"/>
    <property type="match status" value="1"/>
</dbReference>
<dbReference type="InterPro" id="IPR024607">
    <property type="entry name" value="Sulfatase_CS"/>
</dbReference>
<evidence type="ECO:0000259" key="7">
    <source>
        <dbReference type="Pfam" id="PF00884"/>
    </source>
</evidence>
<dbReference type="InterPro" id="IPR017850">
    <property type="entry name" value="Alkaline_phosphatase_core_sf"/>
</dbReference>
<evidence type="ECO:0000256" key="1">
    <source>
        <dbReference type="ARBA" id="ARBA00001913"/>
    </source>
</evidence>
<dbReference type="OrthoDB" id="103349at2759"/>
<reference evidence="8" key="1">
    <citation type="submission" date="2021-01" db="EMBL/GenBank/DDBJ databases">
        <authorList>
            <person name="Li R."/>
            <person name="Bekaert M."/>
        </authorList>
    </citation>
    <scope>NUCLEOTIDE SEQUENCE</scope>
    <source>
        <strain evidence="8">Farmed</strain>
    </source>
</reference>
<dbReference type="EMBL" id="CAHIKZ030005569">
    <property type="protein sequence ID" value="CAE1330139.1"/>
    <property type="molecule type" value="Genomic_DNA"/>
</dbReference>
<comment type="caution">
    <text evidence="8">The sequence shown here is derived from an EMBL/GenBank/DDBJ whole genome shotgun (WGS) entry which is preliminary data.</text>
</comment>
<keyword evidence="9" id="KW-1185">Reference proteome</keyword>
<dbReference type="AlphaFoldDB" id="A0A812ET94"/>
<gene>
    <name evidence="8" type="ORF">SPHA_79473</name>
</gene>
<dbReference type="InterPro" id="IPR000917">
    <property type="entry name" value="Sulfatase_N"/>
</dbReference>
<keyword evidence="5" id="KW-0106">Calcium</keyword>
<evidence type="ECO:0000313" key="8">
    <source>
        <dbReference type="EMBL" id="CAE1330139.1"/>
    </source>
</evidence>
<dbReference type="SUPFAM" id="SSF53649">
    <property type="entry name" value="Alkaline phosphatase-like"/>
    <property type="match status" value="1"/>
</dbReference>
<evidence type="ECO:0000256" key="6">
    <source>
        <dbReference type="ARBA" id="ARBA00023180"/>
    </source>
</evidence>
<dbReference type="CDD" id="cd16029">
    <property type="entry name" value="4-S"/>
    <property type="match status" value="1"/>
</dbReference>
<dbReference type="PANTHER" id="PTHR10342">
    <property type="entry name" value="ARYLSULFATASE"/>
    <property type="match status" value="1"/>
</dbReference>
<accession>A0A812ET94</accession>